<proteinExistence type="predicted"/>
<dbReference type="PROSITE" id="PS51198">
    <property type="entry name" value="UVRD_HELICASE_ATP_BIND"/>
    <property type="match status" value="1"/>
</dbReference>
<evidence type="ECO:0000313" key="9">
    <source>
        <dbReference type="Proteomes" id="UP001595751"/>
    </source>
</evidence>
<name>A0ABV7ZQ66_9CORY</name>
<dbReference type="Pfam" id="PF13538">
    <property type="entry name" value="UvrD_C_2"/>
    <property type="match status" value="1"/>
</dbReference>
<evidence type="ECO:0000256" key="1">
    <source>
        <dbReference type="ARBA" id="ARBA00022741"/>
    </source>
</evidence>
<dbReference type="PANTHER" id="PTHR11070">
    <property type="entry name" value="UVRD / RECB / PCRA DNA HELICASE FAMILY MEMBER"/>
    <property type="match status" value="1"/>
</dbReference>
<dbReference type="Proteomes" id="UP001595751">
    <property type="component" value="Unassembled WGS sequence"/>
</dbReference>
<dbReference type="PANTHER" id="PTHR11070:SF45">
    <property type="entry name" value="DNA 3'-5' HELICASE"/>
    <property type="match status" value="1"/>
</dbReference>
<sequence>MPHPDLPAEQEHLDEVYAHLDAARRRDQEALRKVMLDDDPEPQARVEREVEYQRLQSNLERYRHAEVGLVFGRIDIADDEPDNPVPGAPELDRRYIGRMGLSDADDGYRSLLMDWRAPQARPFYLATTAHPEGVTLRRHLRTRGRTVRAIDDERLAGPDGAAAGGDGGGTGAGADAGTGAGSGAERRIEDGVGGEAVLREVIDSARTGHMRGIVETIQREQDLIIRDSGRGAMVVQGGPGTGKTAVALHRVAWLLYTHRDQLAKTGVLILGPNTTFLEYISRVLPSLGETGVVLRTIADLYPGVSGTGAESLATREVKGSAEMVHILREAVRDRQPDPADDVTVAFDGVELTITPAMVRAARTRARRSRKPHNLARPLFREHLVESLARKLADRIGADPLGGENLLSVTDVADLRDELDDDPAISAVLDEMWPELTPEQLLADLLESEERIAAAAAEYDDATRAALLREPGTPMGPSDPPLLDELAELLGDVSDADDEREFWRAQIEEAQDALDILTGSAQQELDDGSDAEILMAYDLIDAEALAERHRDRDVRSTADRAAEDREWTYGHVIVDEAQELSAMAWRMIRRRSPNGWMTIVGDIAQTGSPAGAESWADALDPVIGDRWRLHRLTVNYRTPSEIMDVAADVLSRIAPGAEPPRSIRSTGRAPVRTATLARALDIARGASGGRRLTAVIAPAARVADIAGSLDDAHAQPAAGDEAHAASPIAVHDVDEAKGLEFDEVILVDPDAIVAESPQGLQDLYVALTRATQGLTVVADGQPESLPAIDAAD</sequence>
<feature type="compositionally biased region" description="Gly residues" evidence="6">
    <location>
        <begin position="162"/>
        <end position="182"/>
    </location>
</feature>
<keyword evidence="3 5" id="KW-0347">Helicase</keyword>
<keyword evidence="4 5" id="KW-0067">ATP-binding</keyword>
<dbReference type="RefSeq" id="WP_290288288.1">
    <property type="nucleotide sequence ID" value="NZ_CP047211.1"/>
</dbReference>
<dbReference type="Gene3D" id="3.40.50.300">
    <property type="entry name" value="P-loop containing nucleotide triphosphate hydrolases"/>
    <property type="match status" value="3"/>
</dbReference>
<evidence type="ECO:0000256" key="4">
    <source>
        <dbReference type="ARBA" id="ARBA00022840"/>
    </source>
</evidence>
<dbReference type="SUPFAM" id="SSF52540">
    <property type="entry name" value="P-loop containing nucleoside triphosphate hydrolases"/>
    <property type="match status" value="1"/>
</dbReference>
<feature type="binding site" evidence="5">
    <location>
        <begin position="237"/>
        <end position="244"/>
    </location>
    <ligand>
        <name>ATP</name>
        <dbReference type="ChEBI" id="CHEBI:30616"/>
    </ligand>
</feature>
<reference evidence="9" key="1">
    <citation type="journal article" date="2019" name="Int. J. Syst. Evol. Microbiol.">
        <title>The Global Catalogue of Microorganisms (GCM) 10K type strain sequencing project: providing services to taxonomists for standard genome sequencing and annotation.</title>
        <authorList>
            <consortium name="The Broad Institute Genomics Platform"/>
            <consortium name="The Broad Institute Genome Sequencing Center for Infectious Disease"/>
            <person name="Wu L."/>
            <person name="Ma J."/>
        </authorList>
    </citation>
    <scope>NUCLEOTIDE SEQUENCE [LARGE SCALE GENOMIC DNA]</scope>
    <source>
        <strain evidence="9">CCUG 53252</strain>
    </source>
</reference>
<evidence type="ECO:0000256" key="3">
    <source>
        <dbReference type="ARBA" id="ARBA00022806"/>
    </source>
</evidence>
<dbReference type="InterPro" id="IPR014016">
    <property type="entry name" value="UvrD-like_ATP-bd"/>
</dbReference>
<evidence type="ECO:0000256" key="6">
    <source>
        <dbReference type="SAM" id="MobiDB-lite"/>
    </source>
</evidence>
<protein>
    <submittedName>
        <fullName evidence="8">HelD family protein</fullName>
    </submittedName>
</protein>
<organism evidence="8 9">
    <name type="scientific">Corynebacterium hansenii</name>
    <dbReference type="NCBI Taxonomy" id="394964"/>
    <lineage>
        <taxon>Bacteria</taxon>
        <taxon>Bacillati</taxon>
        <taxon>Actinomycetota</taxon>
        <taxon>Actinomycetes</taxon>
        <taxon>Mycobacteriales</taxon>
        <taxon>Corynebacteriaceae</taxon>
        <taxon>Corynebacterium</taxon>
    </lineage>
</organism>
<dbReference type="InterPro" id="IPR000212">
    <property type="entry name" value="DNA_helicase_UvrD/REP"/>
</dbReference>
<comment type="caution">
    <text evidence="8">The sequence shown here is derived from an EMBL/GenBank/DDBJ whole genome shotgun (WGS) entry which is preliminary data.</text>
</comment>
<feature type="region of interest" description="Disordered" evidence="6">
    <location>
        <begin position="151"/>
        <end position="188"/>
    </location>
</feature>
<accession>A0ABV7ZQ66</accession>
<keyword evidence="2 5" id="KW-0378">Hydrolase</keyword>
<evidence type="ECO:0000256" key="2">
    <source>
        <dbReference type="ARBA" id="ARBA00022801"/>
    </source>
</evidence>
<keyword evidence="1 5" id="KW-0547">Nucleotide-binding</keyword>
<dbReference type="EMBL" id="JBHRZN010000002">
    <property type="protein sequence ID" value="MFC3849587.1"/>
    <property type="molecule type" value="Genomic_DNA"/>
</dbReference>
<feature type="domain" description="UvrD-like helicase ATP-binding" evidence="7">
    <location>
        <begin position="216"/>
        <end position="638"/>
    </location>
</feature>
<dbReference type="InterPro" id="IPR027785">
    <property type="entry name" value="UvrD-like_helicase_C"/>
</dbReference>
<evidence type="ECO:0000259" key="7">
    <source>
        <dbReference type="PROSITE" id="PS51198"/>
    </source>
</evidence>
<gene>
    <name evidence="8" type="ORF">ACFORJ_05355</name>
</gene>
<evidence type="ECO:0000313" key="8">
    <source>
        <dbReference type="EMBL" id="MFC3849587.1"/>
    </source>
</evidence>
<dbReference type="InterPro" id="IPR027417">
    <property type="entry name" value="P-loop_NTPase"/>
</dbReference>
<keyword evidence="9" id="KW-1185">Reference proteome</keyword>
<evidence type="ECO:0000256" key="5">
    <source>
        <dbReference type="PROSITE-ProRule" id="PRU00560"/>
    </source>
</evidence>